<dbReference type="EMBL" id="JAHWZX010000002">
    <property type="protein sequence ID" value="MBW4329882.1"/>
    <property type="molecule type" value="Genomic_DNA"/>
</dbReference>
<feature type="transmembrane region" description="Helical" evidence="1">
    <location>
        <begin position="84"/>
        <end position="105"/>
    </location>
</feature>
<comment type="caution">
    <text evidence="2">The sequence shown here is derived from an EMBL/GenBank/DDBJ whole genome shotgun (WGS) entry which is preliminary data.</text>
</comment>
<keyword evidence="3" id="KW-1185">Reference proteome</keyword>
<keyword evidence="1" id="KW-0472">Membrane</keyword>
<reference evidence="2 3" key="1">
    <citation type="submission" date="2021-07" db="EMBL/GenBank/DDBJ databases">
        <title>Stakelama flava sp. nov., a novel endophytic bacterium isolated from branch of Kandelia candel.</title>
        <authorList>
            <person name="Tuo L."/>
        </authorList>
    </citation>
    <scope>NUCLEOTIDE SEQUENCE [LARGE SCALE GENOMIC DNA]</scope>
    <source>
        <strain evidence="2 3">CBK3Z-3</strain>
    </source>
</reference>
<dbReference type="RefSeq" id="WP_219236981.1">
    <property type="nucleotide sequence ID" value="NZ_JAHWZX010000002.1"/>
</dbReference>
<sequence length="133" mass="14043">MQSSAIRNYESSLEANWNESRKELEDDFSLGSLMELGVRQERGIAQDDWQSYLSGLTLSKSSIKFVKSANDNTIVELSEAEIDYVVGGVAAVPVLGAVVVVAAAVALAVAVFVAAGGFVSIYAAAATHVWVSS</sequence>
<keyword evidence="1" id="KW-0812">Transmembrane</keyword>
<organism evidence="2 3">
    <name type="scientific">Stakelama flava</name>
    <dbReference type="NCBI Taxonomy" id="2860338"/>
    <lineage>
        <taxon>Bacteria</taxon>
        <taxon>Pseudomonadati</taxon>
        <taxon>Pseudomonadota</taxon>
        <taxon>Alphaproteobacteria</taxon>
        <taxon>Sphingomonadales</taxon>
        <taxon>Sphingomonadaceae</taxon>
        <taxon>Stakelama</taxon>
    </lineage>
</organism>
<feature type="transmembrane region" description="Helical" evidence="1">
    <location>
        <begin position="111"/>
        <end position="131"/>
    </location>
</feature>
<accession>A0ABS6XI67</accession>
<evidence type="ECO:0000313" key="2">
    <source>
        <dbReference type="EMBL" id="MBW4329882.1"/>
    </source>
</evidence>
<proteinExistence type="predicted"/>
<dbReference type="Proteomes" id="UP001197214">
    <property type="component" value="Unassembled WGS sequence"/>
</dbReference>
<protein>
    <submittedName>
        <fullName evidence="2">Uncharacterized protein</fullName>
    </submittedName>
</protein>
<keyword evidence="1" id="KW-1133">Transmembrane helix</keyword>
<evidence type="ECO:0000313" key="3">
    <source>
        <dbReference type="Proteomes" id="UP001197214"/>
    </source>
</evidence>
<gene>
    <name evidence="2" type="ORF">KY084_03210</name>
</gene>
<evidence type="ECO:0000256" key="1">
    <source>
        <dbReference type="SAM" id="Phobius"/>
    </source>
</evidence>
<name>A0ABS6XI67_9SPHN</name>